<evidence type="ECO:0000256" key="20">
    <source>
        <dbReference type="ARBA" id="ARBA00044924"/>
    </source>
</evidence>
<evidence type="ECO:0000313" key="29">
    <source>
        <dbReference type="Proteomes" id="UP000515908"/>
    </source>
</evidence>
<comment type="catalytic activity">
    <reaction evidence="19">
        <text>L-alanyl-L-lysine(out) = L-alanyl-L-lysine(in)</text>
        <dbReference type="Rhea" id="RHEA:79415"/>
        <dbReference type="ChEBI" id="CHEBI:192470"/>
    </reaction>
</comment>
<feature type="transmembrane region" description="Helical" evidence="26">
    <location>
        <begin position="279"/>
        <end position="303"/>
    </location>
</feature>
<dbReference type="PROSITE" id="PS50850">
    <property type="entry name" value="MFS"/>
    <property type="match status" value="1"/>
</dbReference>
<evidence type="ECO:0000256" key="5">
    <source>
        <dbReference type="ARBA" id="ARBA00022989"/>
    </source>
</evidence>
<sequence>MTEHIEEELPEVNIEHKSVCTIIKEELHEPKWVVLVFACLLTFGGSYIMDFPGAFGSGDESTIEQAFKEAGKVYTQSMNQLLYSVYSWPNTVLAIVGGLLIDKYLGLRRALLLFTFLVLCGAALFYVGVVATSFPLILCARVLYGLGGESLSVAQSAFVARWFKTGRGMSLAFGVSISTSRIGSSLNFILSPLLAGRYGVATASLAGVLACAASLIACIVLVAADVYAVRTGYIKEEGHEEEEETALLGAEREEEEEEEAAQSKSACCDSLWRLPTTFWLLSVICVCAYMSIYPFIGIARIFFERKYACSPEYAGQIISTYQITAAVCSPLVGLFVDTMGMNTVWLLLACLAFGIIHALFMATALPAVVLMVAMGFFYSFLVSGLWPSIPLAVPGNYLGFAYGTMTSCQNIGFAFFPLLIGYTLDQYTHHPGANSGDHTGSSGSGSSFFSASSSWESGSSSSSFSGSGESSSLPTLEGFMTTEVMFIVAAGIGVLASFALIAEDGRNGGFLSASIARRVRIISGQQEDEDRRSLLQGIIPESQRTPLRPAAVEDSRADV</sequence>
<comment type="catalytic activity">
    <reaction evidence="20">
        <text>L-lysyl-glycine(out) = L-lysyl-glycine(in)</text>
        <dbReference type="Rhea" id="RHEA:79407"/>
        <dbReference type="ChEBI" id="CHEBI:191202"/>
    </reaction>
</comment>
<evidence type="ECO:0000256" key="7">
    <source>
        <dbReference type="ARBA" id="ARBA00023228"/>
    </source>
</evidence>
<feature type="transmembrane region" description="Helical" evidence="26">
    <location>
        <begin position="113"/>
        <end position="138"/>
    </location>
</feature>
<comment type="catalytic activity">
    <reaction evidence="9">
        <text>L-histidyl-glycine(out) = L-histidyl-glycine(in)</text>
        <dbReference type="Rhea" id="RHEA:79395"/>
        <dbReference type="ChEBI" id="CHEBI:229957"/>
    </reaction>
</comment>
<accession>A0A7G2CBQ2</accession>
<comment type="catalytic activity">
    <reaction evidence="11">
        <text>L-alpha-aminoacyl-L-histidine(out) = L-alpha-aminoacyl-L-histidine(in)</text>
        <dbReference type="Rhea" id="RHEA:79375"/>
        <dbReference type="ChEBI" id="CHEBI:229967"/>
    </reaction>
</comment>
<dbReference type="AlphaFoldDB" id="A0A7G2CBQ2"/>
<feature type="region of interest" description="Disordered" evidence="25">
    <location>
        <begin position="536"/>
        <end position="559"/>
    </location>
</feature>
<evidence type="ECO:0000256" key="6">
    <source>
        <dbReference type="ARBA" id="ARBA00023136"/>
    </source>
</evidence>
<dbReference type="PANTHER" id="PTHR23512:SF3">
    <property type="entry name" value="MAJOR FACILITATOR SUPERFAMILY DOMAIN-CONTAINING PROTEIN 1"/>
    <property type="match status" value="1"/>
</dbReference>
<evidence type="ECO:0000259" key="27">
    <source>
        <dbReference type="PROSITE" id="PS50850"/>
    </source>
</evidence>
<dbReference type="VEuPathDB" id="TriTrypDB:ADEAN_000292700"/>
<evidence type="ECO:0000256" key="3">
    <source>
        <dbReference type="ARBA" id="ARBA00022448"/>
    </source>
</evidence>
<dbReference type="GO" id="GO:0005765">
    <property type="term" value="C:lysosomal membrane"/>
    <property type="evidence" value="ECO:0007669"/>
    <property type="project" value="UniProtKB-SubCell"/>
</dbReference>
<keyword evidence="29" id="KW-1185">Reference proteome</keyword>
<feature type="transmembrane region" description="Helical" evidence="26">
    <location>
        <begin position="342"/>
        <end position="360"/>
    </location>
</feature>
<evidence type="ECO:0000256" key="24">
    <source>
        <dbReference type="ARBA" id="ARBA00046376"/>
    </source>
</evidence>
<comment type="catalytic activity">
    <reaction evidence="15">
        <text>L-arginyl-L-alpha-amino acid(out) = L-arginyl-L-alpha-amino acid(in)</text>
        <dbReference type="Rhea" id="RHEA:79371"/>
        <dbReference type="ChEBI" id="CHEBI:84315"/>
    </reaction>
</comment>
<evidence type="ECO:0000256" key="16">
    <source>
        <dbReference type="ARBA" id="ARBA00044900"/>
    </source>
</evidence>
<gene>
    <name evidence="28" type="ORF">ADEAN_000292700</name>
</gene>
<dbReference type="Gene3D" id="1.20.1250.20">
    <property type="entry name" value="MFS general substrate transporter like domains"/>
    <property type="match status" value="1"/>
</dbReference>
<evidence type="ECO:0000256" key="14">
    <source>
        <dbReference type="ARBA" id="ARBA00044898"/>
    </source>
</evidence>
<feature type="transmembrane region" description="Helical" evidence="26">
    <location>
        <begin position="81"/>
        <end position="101"/>
    </location>
</feature>
<comment type="function">
    <text evidence="23">Lysosomal dipeptide uniporter that selectively exports lysine, arginine or histidine-containing dipeptides with a net positive charge from the lysosome lumen into the cytosol. Could play a role in a specific type of protein O-glycosylation indirectly regulating macrophages migration and tissue invasion. Also essential for liver homeostasis.</text>
</comment>
<comment type="catalytic activity">
    <reaction evidence="14">
        <text>L-aspartyl-L-lysine(out) = L-aspartyl-L-lysine(in)</text>
        <dbReference type="Rhea" id="RHEA:79411"/>
        <dbReference type="ChEBI" id="CHEBI:229953"/>
    </reaction>
</comment>
<keyword evidence="5 26" id="KW-1133">Transmembrane helix</keyword>
<feature type="transmembrane region" description="Helical" evidence="26">
    <location>
        <begin position="32"/>
        <end position="49"/>
    </location>
</feature>
<evidence type="ECO:0000256" key="9">
    <source>
        <dbReference type="ARBA" id="ARBA00044878"/>
    </source>
</evidence>
<comment type="catalytic activity">
    <reaction evidence="12">
        <text>L-lysyl-L-alpha-amino acid(out) = L-lysyl-L-alpha-amino acid(in)</text>
        <dbReference type="Rhea" id="RHEA:79387"/>
        <dbReference type="ChEBI" id="CHEBI:229965"/>
    </reaction>
</comment>
<evidence type="ECO:0000256" key="25">
    <source>
        <dbReference type="SAM" id="MobiDB-lite"/>
    </source>
</evidence>
<feature type="transmembrane region" description="Helical" evidence="26">
    <location>
        <begin position="367"/>
        <end position="389"/>
    </location>
</feature>
<evidence type="ECO:0000256" key="21">
    <source>
        <dbReference type="ARBA" id="ARBA00044985"/>
    </source>
</evidence>
<dbReference type="EMBL" id="LR877149">
    <property type="protein sequence ID" value="CAD2215472.1"/>
    <property type="molecule type" value="Genomic_DNA"/>
</dbReference>
<evidence type="ECO:0000256" key="22">
    <source>
        <dbReference type="ARBA" id="ARBA00045018"/>
    </source>
</evidence>
<comment type="subunit">
    <text evidence="24">Homodimer. Interacts with lysosomal protein GLMP (via lumenal domain); the interaction starts while both proteins are still in the endoplasmic reticulum and is required for stabilization of MFSD1 in lysosomes but has no direct effect on its targeting to lysosomes or transporter activity.</text>
</comment>
<organism evidence="28 29">
    <name type="scientific">Angomonas deanei</name>
    <dbReference type="NCBI Taxonomy" id="59799"/>
    <lineage>
        <taxon>Eukaryota</taxon>
        <taxon>Discoba</taxon>
        <taxon>Euglenozoa</taxon>
        <taxon>Kinetoplastea</taxon>
        <taxon>Metakinetoplastina</taxon>
        <taxon>Trypanosomatida</taxon>
        <taxon>Trypanosomatidae</taxon>
        <taxon>Strigomonadinae</taxon>
        <taxon>Angomonas</taxon>
    </lineage>
</organism>
<evidence type="ECO:0000256" key="26">
    <source>
        <dbReference type="SAM" id="Phobius"/>
    </source>
</evidence>
<reference evidence="28 29" key="1">
    <citation type="submission" date="2020-08" db="EMBL/GenBank/DDBJ databases">
        <authorList>
            <person name="Newling K."/>
            <person name="Davey J."/>
            <person name="Forrester S."/>
        </authorList>
    </citation>
    <scope>NUCLEOTIDE SEQUENCE [LARGE SCALE GENOMIC DNA]</scope>
    <source>
        <strain evidence="29">Crithidia deanei Carvalho (ATCC PRA-265)</strain>
    </source>
</reference>
<evidence type="ECO:0000256" key="15">
    <source>
        <dbReference type="ARBA" id="ARBA00044899"/>
    </source>
</evidence>
<evidence type="ECO:0000256" key="1">
    <source>
        <dbReference type="ARBA" id="ARBA00004155"/>
    </source>
</evidence>
<protein>
    <recommendedName>
        <fullName evidence="21">Lysosomal dipeptide transporter MFSD1</fullName>
    </recommendedName>
    <alternativeName>
        <fullName evidence="22">Major facilitator superfamily domain-containing protein 1</fullName>
    </alternativeName>
</protein>
<evidence type="ECO:0000256" key="12">
    <source>
        <dbReference type="ARBA" id="ARBA00044891"/>
    </source>
</evidence>
<dbReference type="PANTHER" id="PTHR23512">
    <property type="entry name" value="MAJOR FACILITATOR SUPERFAMILY DOMAIN-CONTAINING PROTEIN 1"/>
    <property type="match status" value="1"/>
</dbReference>
<feature type="domain" description="Major facilitator superfamily (MFS) profile" evidence="27">
    <location>
        <begin position="31"/>
        <end position="505"/>
    </location>
</feature>
<feature type="transmembrane region" description="Helical" evidence="26">
    <location>
        <begin position="315"/>
        <end position="336"/>
    </location>
</feature>
<keyword evidence="7" id="KW-0458">Lysosome</keyword>
<dbReference type="InterPro" id="IPR011701">
    <property type="entry name" value="MFS"/>
</dbReference>
<evidence type="ECO:0000256" key="23">
    <source>
        <dbReference type="ARBA" id="ARBA00045709"/>
    </source>
</evidence>
<evidence type="ECO:0000256" key="17">
    <source>
        <dbReference type="ARBA" id="ARBA00044903"/>
    </source>
</evidence>
<evidence type="ECO:0000256" key="10">
    <source>
        <dbReference type="ARBA" id="ARBA00044881"/>
    </source>
</evidence>
<feature type="transmembrane region" description="Helical" evidence="26">
    <location>
        <begin position="484"/>
        <end position="502"/>
    </location>
</feature>
<evidence type="ECO:0000256" key="2">
    <source>
        <dbReference type="ARBA" id="ARBA00008335"/>
    </source>
</evidence>
<keyword evidence="3" id="KW-0813">Transport</keyword>
<dbReference type="InterPro" id="IPR052187">
    <property type="entry name" value="MFSD1"/>
</dbReference>
<evidence type="ECO:0000256" key="18">
    <source>
        <dbReference type="ARBA" id="ARBA00044912"/>
    </source>
</evidence>
<keyword evidence="4 26" id="KW-0812">Transmembrane</keyword>
<comment type="similarity">
    <text evidence="2">Belongs to the major facilitator superfamily.</text>
</comment>
<evidence type="ECO:0000256" key="4">
    <source>
        <dbReference type="ARBA" id="ARBA00022692"/>
    </source>
</evidence>
<dbReference type="Pfam" id="PF07690">
    <property type="entry name" value="MFS_1"/>
    <property type="match status" value="1"/>
</dbReference>
<comment type="catalytic activity">
    <reaction evidence="8">
        <text>L-lysyl-L-alanine(out) = L-lysyl-L-alanine(in)</text>
        <dbReference type="Rhea" id="RHEA:79399"/>
        <dbReference type="ChEBI" id="CHEBI:229954"/>
    </reaction>
</comment>
<proteinExistence type="inferred from homology"/>
<comment type="subcellular location">
    <subcellularLocation>
        <location evidence="1">Lysosome membrane</location>
        <topology evidence="1">Multi-pass membrane protein</topology>
    </subcellularLocation>
</comment>
<name>A0A7G2CBQ2_9TRYP</name>
<comment type="catalytic activity">
    <reaction evidence="17">
        <text>L-arginyl-glycine(out) = L-arginyl-glycine(in)</text>
        <dbReference type="Rhea" id="RHEA:79391"/>
        <dbReference type="ChEBI" id="CHEBI:229955"/>
    </reaction>
</comment>
<dbReference type="Proteomes" id="UP000515908">
    <property type="component" value="Chromosome 05"/>
</dbReference>
<comment type="catalytic activity">
    <reaction evidence="13">
        <text>L-alpha-aminoacyl-L-lysine(out) = L-alpha-aminoacyl-L-lysine(in)</text>
        <dbReference type="Rhea" id="RHEA:79383"/>
        <dbReference type="ChEBI" id="CHEBI:229966"/>
    </reaction>
</comment>
<comment type="catalytic activity">
    <reaction evidence="10">
        <text>L-alpha-aminoacyl-L-arginine(out) = L-alpha-aminoacyl-L-arginine(in)</text>
        <dbReference type="Rhea" id="RHEA:79367"/>
        <dbReference type="ChEBI" id="CHEBI:229968"/>
    </reaction>
</comment>
<dbReference type="InterPro" id="IPR020846">
    <property type="entry name" value="MFS_dom"/>
</dbReference>
<comment type="catalytic activity">
    <reaction evidence="18">
        <text>L-histidyl-L-alpha-amino acid(out) = L-histidyl-L-alpha-amino acid(in)</text>
        <dbReference type="Rhea" id="RHEA:79379"/>
        <dbReference type="ChEBI" id="CHEBI:229964"/>
    </reaction>
</comment>
<dbReference type="GO" id="GO:0022857">
    <property type="term" value="F:transmembrane transporter activity"/>
    <property type="evidence" value="ECO:0007669"/>
    <property type="project" value="InterPro"/>
</dbReference>
<evidence type="ECO:0000256" key="8">
    <source>
        <dbReference type="ARBA" id="ARBA00044876"/>
    </source>
</evidence>
<evidence type="ECO:0000313" key="28">
    <source>
        <dbReference type="EMBL" id="CAD2215472.1"/>
    </source>
</evidence>
<keyword evidence="6 26" id="KW-0472">Membrane</keyword>
<evidence type="ECO:0000256" key="13">
    <source>
        <dbReference type="ARBA" id="ARBA00044893"/>
    </source>
</evidence>
<dbReference type="InterPro" id="IPR036259">
    <property type="entry name" value="MFS_trans_sf"/>
</dbReference>
<comment type="catalytic activity">
    <reaction evidence="16">
        <text>L-lysyl-L-lysine(out) = L-lysyl-L-lysine(in)</text>
        <dbReference type="Rhea" id="RHEA:79403"/>
        <dbReference type="ChEBI" id="CHEBI:229956"/>
    </reaction>
</comment>
<dbReference type="SUPFAM" id="SSF103473">
    <property type="entry name" value="MFS general substrate transporter"/>
    <property type="match status" value="1"/>
</dbReference>
<evidence type="ECO:0000256" key="19">
    <source>
        <dbReference type="ARBA" id="ARBA00044919"/>
    </source>
</evidence>
<evidence type="ECO:0000256" key="11">
    <source>
        <dbReference type="ARBA" id="ARBA00044884"/>
    </source>
</evidence>
<feature type="transmembrane region" description="Helical" evidence="26">
    <location>
        <begin position="202"/>
        <end position="224"/>
    </location>
</feature>